<organism evidence="2 3">
    <name type="scientific">Serinicoccus hydrothermalis</name>
    <dbReference type="NCBI Taxonomy" id="1758689"/>
    <lineage>
        <taxon>Bacteria</taxon>
        <taxon>Bacillati</taxon>
        <taxon>Actinomycetota</taxon>
        <taxon>Actinomycetes</taxon>
        <taxon>Micrococcales</taxon>
        <taxon>Ornithinimicrobiaceae</taxon>
        <taxon>Serinicoccus</taxon>
    </lineage>
</organism>
<sequence>MGHLIGYPAYLTPGHARELALAPGTTLSRLLTDPADGRLIERTQSTYRPDTAMRTQIHAADVHSRAPGTGHPATSCELDHVTPWTGPPDPTTGQAPGGTTTETNLVTLDKRHHQLKTLGIATATINHLRDLTWTTLLGHTTTTRTHDYRHYHTPPPQPPHEQDTPAHQQHADPDAQRDLLNRALYTLLSERGPDALLTDHDDHPGTGDHGGPLSRWMFITKNERHTRTRHRADTDANHDHDQSRNAPPRDQHPPPRDHEPPPF</sequence>
<accession>A0A1B1NF15</accession>
<feature type="compositionally biased region" description="Basic and acidic residues" evidence="1">
    <location>
        <begin position="221"/>
        <end position="263"/>
    </location>
</feature>
<feature type="region of interest" description="Disordered" evidence="1">
    <location>
        <begin position="145"/>
        <end position="172"/>
    </location>
</feature>
<feature type="region of interest" description="Disordered" evidence="1">
    <location>
        <begin position="195"/>
        <end position="263"/>
    </location>
</feature>
<feature type="compositionally biased region" description="Basic and acidic residues" evidence="1">
    <location>
        <begin position="160"/>
        <end position="172"/>
    </location>
</feature>
<reference evidence="2 3" key="1">
    <citation type="submission" date="2016-03" db="EMBL/GenBank/DDBJ databases">
        <title>Shallow-sea hydrothermal system.</title>
        <authorList>
            <person name="Tang K."/>
        </authorList>
    </citation>
    <scope>NUCLEOTIDE SEQUENCE [LARGE SCALE GENOMIC DNA]</scope>
    <source>
        <strain evidence="2 3">JLT9</strain>
    </source>
</reference>
<protein>
    <recommendedName>
        <fullName evidence="4">HNH nuclease domain-containing protein</fullName>
    </recommendedName>
</protein>
<dbReference type="EMBL" id="CP014989">
    <property type="protein sequence ID" value="ANS80037.1"/>
    <property type="molecule type" value="Genomic_DNA"/>
</dbReference>
<evidence type="ECO:0000313" key="2">
    <source>
        <dbReference type="EMBL" id="ANS80037.1"/>
    </source>
</evidence>
<dbReference type="STRING" id="1758689.SGUI_2641"/>
<name>A0A1B1NF15_9MICO</name>
<feature type="compositionally biased region" description="Basic and acidic residues" evidence="1">
    <location>
        <begin position="195"/>
        <end position="206"/>
    </location>
</feature>
<keyword evidence="3" id="KW-1185">Reference proteome</keyword>
<evidence type="ECO:0000256" key="1">
    <source>
        <dbReference type="SAM" id="MobiDB-lite"/>
    </source>
</evidence>
<dbReference type="InterPro" id="IPR003615">
    <property type="entry name" value="HNH_nuc"/>
</dbReference>
<dbReference type="KEGG" id="serj:SGUI_2641"/>
<dbReference type="AlphaFoldDB" id="A0A1B1NF15"/>
<gene>
    <name evidence="2" type="ORF">SGUI_2641</name>
</gene>
<dbReference type="CDD" id="cd00085">
    <property type="entry name" value="HNHc"/>
    <property type="match status" value="1"/>
</dbReference>
<proteinExistence type="predicted"/>
<dbReference type="Proteomes" id="UP000092482">
    <property type="component" value="Chromosome"/>
</dbReference>
<evidence type="ECO:0008006" key="4">
    <source>
        <dbReference type="Google" id="ProtNLM"/>
    </source>
</evidence>
<evidence type="ECO:0000313" key="3">
    <source>
        <dbReference type="Proteomes" id="UP000092482"/>
    </source>
</evidence>